<gene>
    <name evidence="2" type="ORF">BY453_13620</name>
    <name evidence="1" type="ORF">SAMN04488597_11291</name>
</gene>
<protein>
    <submittedName>
        <fullName evidence="1">Uncharacterized protein</fullName>
    </submittedName>
</protein>
<accession>A0A1G6NZP7</accession>
<sequence>MKWKDIRDEYPDNMIFKSNTNVYLQKIKQIPK</sequence>
<dbReference type="AlphaFoldDB" id="A0A1G6NZP7"/>
<reference evidence="1 4" key="1">
    <citation type="submission" date="2016-10" db="EMBL/GenBank/DDBJ databases">
        <authorList>
            <person name="Varghese N."/>
            <person name="Submissions S."/>
        </authorList>
    </citation>
    <scope>NUCLEOTIDE SEQUENCE [LARGE SCALE GENOMIC DNA]</scope>
    <source>
        <strain evidence="1 4">WG10</strain>
    </source>
</reference>
<dbReference type="EMBL" id="FMYT01000012">
    <property type="protein sequence ID" value="SDC72655.1"/>
    <property type="molecule type" value="Genomic_DNA"/>
</dbReference>
<name>A0A1G6NZP7_9FIRM</name>
<proteinExistence type="predicted"/>
<dbReference type="Proteomes" id="UP000324896">
    <property type="component" value="Unassembled WGS sequence"/>
</dbReference>
<reference evidence="2 3" key="2">
    <citation type="submission" date="2019-03" db="EMBL/GenBank/DDBJ databases">
        <title>Deep subsurface shale carbon reservoir microbial communities from Ohio and West Virginia, USA.</title>
        <authorList>
            <person name="Wrighton K."/>
        </authorList>
    </citation>
    <scope>NUCLEOTIDE SEQUENCE [LARGE SCALE GENOMIC DNA]</scope>
    <source>
        <strain evidence="2 3">UTICA-S4D12</strain>
    </source>
</reference>
<organism evidence="1 4">
    <name type="scientific">Halanaerobium congolense</name>
    <dbReference type="NCBI Taxonomy" id="54121"/>
    <lineage>
        <taxon>Bacteria</taxon>
        <taxon>Bacillati</taxon>
        <taxon>Bacillota</taxon>
        <taxon>Clostridia</taxon>
        <taxon>Halanaerobiales</taxon>
        <taxon>Halanaerobiaceae</taxon>
        <taxon>Halanaerobium</taxon>
    </lineage>
</organism>
<evidence type="ECO:0000313" key="4">
    <source>
        <dbReference type="Proteomes" id="UP000324896"/>
    </source>
</evidence>
<evidence type="ECO:0000313" key="1">
    <source>
        <dbReference type="EMBL" id="SDC72655.1"/>
    </source>
</evidence>
<evidence type="ECO:0000313" key="3">
    <source>
        <dbReference type="Proteomes" id="UP000295758"/>
    </source>
</evidence>
<dbReference type="EMBL" id="SOAA01000036">
    <property type="protein sequence ID" value="TDS26346.1"/>
    <property type="molecule type" value="Genomic_DNA"/>
</dbReference>
<evidence type="ECO:0000313" key="2">
    <source>
        <dbReference type="EMBL" id="TDS26346.1"/>
    </source>
</evidence>
<dbReference type="Proteomes" id="UP000295758">
    <property type="component" value="Unassembled WGS sequence"/>
</dbReference>